<dbReference type="NCBIfam" id="TIGR01036">
    <property type="entry name" value="pyrD_sub2"/>
    <property type="match status" value="1"/>
</dbReference>
<accession>A0A9P1C7M6</accession>
<keyword evidence="10" id="KW-1185">Reference proteome</keyword>
<evidence type="ECO:0000313" key="8">
    <source>
        <dbReference type="EMBL" id="CAI3986230.1"/>
    </source>
</evidence>
<evidence type="ECO:0000256" key="2">
    <source>
        <dbReference type="ARBA" id="ARBA00004725"/>
    </source>
</evidence>
<dbReference type="NCBIfam" id="NF003652">
    <property type="entry name" value="PRK05286.2-5"/>
    <property type="match status" value="1"/>
</dbReference>
<dbReference type="AlphaFoldDB" id="A0A9P1C7M6"/>
<keyword evidence="4" id="KW-0288">FMN</keyword>
<dbReference type="PANTHER" id="PTHR48109:SF4">
    <property type="entry name" value="DIHYDROOROTATE DEHYDROGENASE (QUINONE), MITOCHONDRIAL"/>
    <property type="match status" value="1"/>
</dbReference>
<dbReference type="GO" id="GO:0016020">
    <property type="term" value="C:membrane"/>
    <property type="evidence" value="ECO:0007669"/>
    <property type="project" value="InterPro"/>
</dbReference>
<keyword evidence="6" id="KW-0472">Membrane</keyword>
<dbReference type="OrthoDB" id="14784at2759"/>
<organism evidence="8">
    <name type="scientific">Cladocopium goreaui</name>
    <dbReference type="NCBI Taxonomy" id="2562237"/>
    <lineage>
        <taxon>Eukaryota</taxon>
        <taxon>Sar</taxon>
        <taxon>Alveolata</taxon>
        <taxon>Dinophyceae</taxon>
        <taxon>Suessiales</taxon>
        <taxon>Symbiodiniaceae</taxon>
        <taxon>Cladocopium</taxon>
    </lineage>
</organism>
<evidence type="ECO:0000256" key="1">
    <source>
        <dbReference type="ARBA" id="ARBA00001917"/>
    </source>
</evidence>
<dbReference type="EMBL" id="CAMXCT010001060">
    <property type="protein sequence ID" value="CAI3986230.1"/>
    <property type="molecule type" value="Genomic_DNA"/>
</dbReference>
<dbReference type="GO" id="GO:0005737">
    <property type="term" value="C:cytoplasm"/>
    <property type="evidence" value="ECO:0007669"/>
    <property type="project" value="InterPro"/>
</dbReference>
<dbReference type="CDD" id="cd04738">
    <property type="entry name" value="DHOD_2_like"/>
    <property type="match status" value="1"/>
</dbReference>
<evidence type="ECO:0000313" key="10">
    <source>
        <dbReference type="Proteomes" id="UP001152797"/>
    </source>
</evidence>
<dbReference type="EMBL" id="CAMXCT020001060">
    <property type="protein sequence ID" value="CAL1139605.1"/>
    <property type="molecule type" value="Genomic_DNA"/>
</dbReference>
<keyword evidence="3" id="KW-0285">Flavoprotein</keyword>
<dbReference type="Gene3D" id="3.20.20.70">
    <property type="entry name" value="Aldolase class I"/>
    <property type="match status" value="1"/>
</dbReference>
<protein>
    <submittedName>
        <fullName evidence="9">Dihydroorotate dehydrogenase (Quinone), mitochondrial</fullName>
    </submittedName>
</protein>
<dbReference type="InterPro" id="IPR005720">
    <property type="entry name" value="Dihydroorotate_DH_cat"/>
</dbReference>
<evidence type="ECO:0000259" key="7">
    <source>
        <dbReference type="Pfam" id="PF01180"/>
    </source>
</evidence>
<dbReference type="InterPro" id="IPR050074">
    <property type="entry name" value="DHO_dehydrogenase"/>
</dbReference>
<comment type="cofactor">
    <cofactor evidence="1">
        <name>FMN</name>
        <dbReference type="ChEBI" id="CHEBI:58210"/>
    </cofactor>
</comment>
<comment type="caution">
    <text evidence="8">The sequence shown here is derived from an EMBL/GenBank/DDBJ whole genome shotgun (WGS) entry which is preliminary data.</text>
</comment>
<dbReference type="GO" id="GO:0009220">
    <property type="term" value="P:pyrimidine ribonucleotide biosynthetic process"/>
    <property type="evidence" value="ECO:0007669"/>
    <property type="project" value="TreeGrafter"/>
</dbReference>
<sequence length="444" mass="47442">MSRARILKGAGALGAAALGAGYVQRLPKKEDHHLAWSQSMSTRLYSDFALPWILQMDPETAHTLTLRCGELVQVLHAMLPNTVPMQWLLKPGVAAPQGPSLQQRLMGLAFDSPVGIAAGFDKNALLVPLYRRGFLGLGFAEIGSVSARAAAGNAKPRCWRIPSDEVVVNAMGLNNEGAEAIAEKLRSLKVEGHQGRPVGVNIAKTHDPNILGAAAVEDFATSFRLLAPLADFVVLNVSCPNTTEGKTFEEPAALAELLGAVGRTRKALAEKVPVLVKLMATADDQAGRQTQRELLQVIEDAGFVEGLVISNTVKNPEAKLSKKGREEANAIGKGGVSGRVIHKRSVAAIRSAYQATGGRLTIIGVGGTDSAEAAYEKIRAGASLVEVYTGLVYKGPGLLEDLQTGLQRLLERDGFDSLQQDFARKVLPKWDTWLGKNLLGKKLL</sequence>
<proteinExistence type="predicted"/>
<evidence type="ECO:0000256" key="6">
    <source>
        <dbReference type="ARBA" id="ARBA00023136"/>
    </source>
</evidence>
<dbReference type="GO" id="GO:0004152">
    <property type="term" value="F:dihydroorotate dehydrogenase activity"/>
    <property type="evidence" value="ECO:0007669"/>
    <property type="project" value="InterPro"/>
</dbReference>
<name>A0A9P1C7M6_9DINO</name>
<keyword evidence="5" id="KW-0560">Oxidoreductase</keyword>
<gene>
    <name evidence="8" type="ORF">C1SCF055_LOCUS13598</name>
</gene>
<dbReference type="GO" id="GO:0006207">
    <property type="term" value="P:'de novo' pyrimidine nucleobase biosynthetic process"/>
    <property type="evidence" value="ECO:0007669"/>
    <property type="project" value="InterPro"/>
</dbReference>
<dbReference type="InterPro" id="IPR005719">
    <property type="entry name" value="Dihydroorotate_DH_2"/>
</dbReference>
<comment type="pathway">
    <text evidence="2">Pyrimidine metabolism; UMP biosynthesis via de novo pathway.</text>
</comment>
<dbReference type="PANTHER" id="PTHR48109">
    <property type="entry name" value="DIHYDROOROTATE DEHYDROGENASE (QUINONE), MITOCHONDRIAL-RELATED"/>
    <property type="match status" value="1"/>
</dbReference>
<dbReference type="Proteomes" id="UP001152797">
    <property type="component" value="Unassembled WGS sequence"/>
</dbReference>
<evidence type="ECO:0000256" key="5">
    <source>
        <dbReference type="ARBA" id="ARBA00023002"/>
    </source>
</evidence>
<dbReference type="SUPFAM" id="SSF51395">
    <property type="entry name" value="FMN-linked oxidoreductases"/>
    <property type="match status" value="1"/>
</dbReference>
<evidence type="ECO:0000256" key="3">
    <source>
        <dbReference type="ARBA" id="ARBA00022630"/>
    </source>
</evidence>
<evidence type="ECO:0000313" key="9">
    <source>
        <dbReference type="EMBL" id="CAL4773542.1"/>
    </source>
</evidence>
<reference evidence="8" key="1">
    <citation type="submission" date="2022-10" db="EMBL/GenBank/DDBJ databases">
        <authorList>
            <person name="Chen Y."/>
            <person name="Dougan E. K."/>
            <person name="Chan C."/>
            <person name="Rhodes N."/>
            <person name="Thang M."/>
        </authorList>
    </citation>
    <scope>NUCLEOTIDE SEQUENCE</scope>
</reference>
<dbReference type="Pfam" id="PF01180">
    <property type="entry name" value="DHO_dh"/>
    <property type="match status" value="1"/>
</dbReference>
<evidence type="ECO:0000256" key="4">
    <source>
        <dbReference type="ARBA" id="ARBA00022643"/>
    </source>
</evidence>
<dbReference type="InterPro" id="IPR013785">
    <property type="entry name" value="Aldolase_TIM"/>
</dbReference>
<dbReference type="EMBL" id="CAMXCT030001060">
    <property type="protein sequence ID" value="CAL4773542.1"/>
    <property type="molecule type" value="Genomic_DNA"/>
</dbReference>
<reference evidence="9 10" key="2">
    <citation type="submission" date="2024-05" db="EMBL/GenBank/DDBJ databases">
        <authorList>
            <person name="Chen Y."/>
            <person name="Shah S."/>
            <person name="Dougan E. K."/>
            <person name="Thang M."/>
            <person name="Chan C."/>
        </authorList>
    </citation>
    <scope>NUCLEOTIDE SEQUENCE [LARGE SCALE GENOMIC DNA]</scope>
</reference>
<feature type="domain" description="Dihydroorotate dehydrogenase catalytic" evidence="7">
    <location>
        <begin position="101"/>
        <end position="410"/>
    </location>
</feature>